<keyword evidence="3 6" id="KW-0812">Transmembrane</keyword>
<protein>
    <submittedName>
        <fullName evidence="8">Secretion system protein</fullName>
    </submittedName>
</protein>
<proteinExistence type="predicted"/>
<keyword evidence="9" id="KW-1185">Reference proteome</keyword>
<accession>A0A2X0J1L4</accession>
<dbReference type="InterPro" id="IPR018076">
    <property type="entry name" value="T2SS_GspF_dom"/>
</dbReference>
<dbReference type="GO" id="GO:0005886">
    <property type="term" value="C:plasma membrane"/>
    <property type="evidence" value="ECO:0007669"/>
    <property type="project" value="UniProtKB-SubCell"/>
</dbReference>
<evidence type="ECO:0000256" key="1">
    <source>
        <dbReference type="ARBA" id="ARBA00004651"/>
    </source>
</evidence>
<feature type="transmembrane region" description="Helical" evidence="6">
    <location>
        <begin position="27"/>
        <end position="50"/>
    </location>
</feature>
<reference evidence="8 9" key="1">
    <citation type="submission" date="2018-06" db="EMBL/GenBank/DDBJ databases">
        <title>Streptacidiphilus pinicola sp. nov., isolated from pine grove soil.</title>
        <authorList>
            <person name="Roh S.G."/>
            <person name="Park S."/>
            <person name="Kim M.-K."/>
            <person name="Yun B.-R."/>
            <person name="Park J."/>
            <person name="Kim M.J."/>
            <person name="Kim Y.S."/>
            <person name="Kim S.B."/>
        </authorList>
    </citation>
    <scope>NUCLEOTIDE SEQUENCE [LARGE SCALE GENOMIC DNA]</scope>
    <source>
        <strain evidence="8 9">MMS16-CNU450</strain>
    </source>
</reference>
<evidence type="ECO:0000256" key="2">
    <source>
        <dbReference type="ARBA" id="ARBA00022475"/>
    </source>
</evidence>
<feature type="transmembrane region" description="Helical" evidence="6">
    <location>
        <begin position="108"/>
        <end position="126"/>
    </location>
</feature>
<feature type="transmembrane region" description="Helical" evidence="6">
    <location>
        <begin position="256"/>
        <end position="276"/>
    </location>
</feature>
<sequence length="336" mass="36603">MAAPPLRHLEPRAEDGDAALSITLMEWIAAFCAAAAVAGLVIAVAGFAGWMTPEHARRRGHTERRLRAMAGLDGGRARAAWWRTRRTRVLAGCGVAVAVWLLTGWPMAGLLSGLVAANAVWLLNPGREHAERIARLEGLQEWVRRLADIHTTGLSLEQSIRASAPKVSSSIEPQVKLLVGRLAAGWPTRAAYRAFGDDLDDVTADMVVAMMLLHVQDRGDGLSRAFKELAAALQEEVLMRRKVEADRAKPRANMRWVVLFCLVVFGLSMFSGSYVTPYSSPLGVLAMVGFALGFVGMVAWMRSMANMRPTPRFLSSADRTKSLAERTGETTVEVQS</sequence>
<feature type="domain" description="Type II secretion system protein GspF" evidence="7">
    <location>
        <begin position="142"/>
        <end position="266"/>
    </location>
</feature>
<feature type="transmembrane region" description="Helical" evidence="6">
    <location>
        <begin position="282"/>
        <end position="301"/>
    </location>
</feature>
<evidence type="ECO:0000259" key="7">
    <source>
        <dbReference type="Pfam" id="PF00482"/>
    </source>
</evidence>
<dbReference type="PANTHER" id="PTHR35007:SF3">
    <property type="entry name" value="POSSIBLE CONSERVED ALANINE RICH MEMBRANE PROTEIN"/>
    <property type="match status" value="1"/>
</dbReference>
<dbReference type="Pfam" id="PF00482">
    <property type="entry name" value="T2SSF"/>
    <property type="match status" value="1"/>
</dbReference>
<keyword evidence="5 6" id="KW-0472">Membrane</keyword>
<gene>
    <name evidence="8" type="ORF">DN069_33985</name>
</gene>
<dbReference type="PANTHER" id="PTHR35007">
    <property type="entry name" value="INTEGRAL MEMBRANE PROTEIN-RELATED"/>
    <property type="match status" value="1"/>
</dbReference>
<keyword evidence="2" id="KW-1003">Cell membrane</keyword>
<keyword evidence="4 6" id="KW-1133">Transmembrane helix</keyword>
<evidence type="ECO:0000256" key="3">
    <source>
        <dbReference type="ARBA" id="ARBA00022692"/>
    </source>
</evidence>
<comment type="caution">
    <text evidence="8">The sequence shown here is derived from an EMBL/GenBank/DDBJ whole genome shotgun (WGS) entry which is preliminary data.</text>
</comment>
<name>A0A2X0J1L4_9ACTN</name>
<dbReference type="Proteomes" id="UP000248889">
    <property type="component" value="Unassembled WGS sequence"/>
</dbReference>
<dbReference type="EMBL" id="QKYN01000171">
    <property type="protein sequence ID" value="RAG81248.1"/>
    <property type="molecule type" value="Genomic_DNA"/>
</dbReference>
<evidence type="ECO:0000256" key="5">
    <source>
        <dbReference type="ARBA" id="ARBA00023136"/>
    </source>
</evidence>
<dbReference type="OrthoDB" id="5243396at2"/>
<evidence type="ECO:0000256" key="6">
    <source>
        <dbReference type="SAM" id="Phobius"/>
    </source>
</evidence>
<evidence type="ECO:0000313" key="9">
    <source>
        <dbReference type="Proteomes" id="UP000248889"/>
    </source>
</evidence>
<comment type="subcellular location">
    <subcellularLocation>
        <location evidence="1">Cell membrane</location>
        <topology evidence="1">Multi-pass membrane protein</topology>
    </subcellularLocation>
</comment>
<feature type="transmembrane region" description="Helical" evidence="6">
    <location>
        <begin position="86"/>
        <end position="102"/>
    </location>
</feature>
<evidence type="ECO:0000313" key="8">
    <source>
        <dbReference type="EMBL" id="RAG81248.1"/>
    </source>
</evidence>
<organism evidence="8 9">
    <name type="scientific">Streptacidiphilus pinicola</name>
    <dbReference type="NCBI Taxonomy" id="2219663"/>
    <lineage>
        <taxon>Bacteria</taxon>
        <taxon>Bacillati</taxon>
        <taxon>Actinomycetota</taxon>
        <taxon>Actinomycetes</taxon>
        <taxon>Kitasatosporales</taxon>
        <taxon>Streptomycetaceae</taxon>
        <taxon>Streptacidiphilus</taxon>
    </lineage>
</organism>
<evidence type="ECO:0000256" key="4">
    <source>
        <dbReference type="ARBA" id="ARBA00022989"/>
    </source>
</evidence>
<dbReference type="AlphaFoldDB" id="A0A2X0J1L4"/>